<dbReference type="GO" id="GO:0055085">
    <property type="term" value="P:transmembrane transport"/>
    <property type="evidence" value="ECO:0007669"/>
    <property type="project" value="InterPro"/>
</dbReference>
<reference evidence="9 10" key="1">
    <citation type="journal article" date="2015" name="Stand. Genomic Sci.">
        <title>Complete genome sequence and description of Salinispira pacifica gen. nov., sp. nov., a novel spirochaete isolated form a hypersaline microbial mat.</title>
        <authorList>
            <person name="Ben Hania W."/>
            <person name="Joseph M."/>
            <person name="Schumann P."/>
            <person name="Bunk B."/>
            <person name="Fiebig A."/>
            <person name="Sproer C."/>
            <person name="Klenk H.P."/>
            <person name="Fardeau M.L."/>
            <person name="Spring S."/>
        </authorList>
    </citation>
    <scope>NUCLEOTIDE SEQUENCE [LARGE SCALE GENOMIC DNA]</scope>
    <source>
        <strain evidence="9 10">L21-RPul-D2</strain>
    </source>
</reference>
<keyword evidence="9" id="KW-0762">Sugar transport</keyword>
<comment type="subcellular location">
    <subcellularLocation>
        <location evidence="1 7">Cell membrane</location>
        <topology evidence="1 7">Multi-pass membrane protein</topology>
    </subcellularLocation>
</comment>
<comment type="similarity">
    <text evidence="7">Belongs to the binding-protein-dependent transport system permease family.</text>
</comment>
<evidence type="ECO:0000313" key="10">
    <source>
        <dbReference type="Proteomes" id="UP000018680"/>
    </source>
</evidence>
<evidence type="ECO:0000256" key="3">
    <source>
        <dbReference type="ARBA" id="ARBA00022475"/>
    </source>
</evidence>
<dbReference type="CDD" id="cd06261">
    <property type="entry name" value="TM_PBP2"/>
    <property type="match status" value="1"/>
</dbReference>
<keyword evidence="10" id="KW-1185">Reference proteome</keyword>
<evidence type="ECO:0000256" key="2">
    <source>
        <dbReference type="ARBA" id="ARBA00022448"/>
    </source>
</evidence>
<feature type="transmembrane region" description="Helical" evidence="7">
    <location>
        <begin position="20"/>
        <end position="41"/>
    </location>
</feature>
<dbReference type="STRING" id="1307761.L21SP2_0529"/>
<feature type="transmembrane region" description="Helical" evidence="7">
    <location>
        <begin position="117"/>
        <end position="144"/>
    </location>
</feature>
<evidence type="ECO:0000256" key="1">
    <source>
        <dbReference type="ARBA" id="ARBA00004651"/>
    </source>
</evidence>
<evidence type="ECO:0000259" key="8">
    <source>
        <dbReference type="PROSITE" id="PS50928"/>
    </source>
</evidence>
<dbReference type="Proteomes" id="UP000018680">
    <property type="component" value="Chromosome"/>
</dbReference>
<protein>
    <submittedName>
        <fullName evidence="9">ABC-type sugar transport system, permease component</fullName>
    </submittedName>
</protein>
<evidence type="ECO:0000256" key="5">
    <source>
        <dbReference type="ARBA" id="ARBA00022989"/>
    </source>
</evidence>
<keyword evidence="4 7" id="KW-0812">Transmembrane</keyword>
<dbReference type="SUPFAM" id="SSF161098">
    <property type="entry name" value="MetI-like"/>
    <property type="match status" value="1"/>
</dbReference>
<dbReference type="InterPro" id="IPR000515">
    <property type="entry name" value="MetI-like"/>
</dbReference>
<dbReference type="PANTHER" id="PTHR43744">
    <property type="entry name" value="ABC TRANSPORTER PERMEASE PROTEIN MG189-RELATED-RELATED"/>
    <property type="match status" value="1"/>
</dbReference>
<dbReference type="GO" id="GO:0005886">
    <property type="term" value="C:plasma membrane"/>
    <property type="evidence" value="ECO:0007669"/>
    <property type="project" value="UniProtKB-SubCell"/>
</dbReference>
<keyword evidence="2 7" id="KW-0813">Transport</keyword>
<dbReference type="HOGENOM" id="CLU_016047_1_1_12"/>
<sequence>MGENIRKTGTFRPQVSMRNISRYLLLLLVAAVSVVPFIWLLSTALKSPGENIFSMPPAFIPERPTLENFMKVFTTIPMLLYYRNSLIVVGATVVLNILLALTAAFPLARMKFKGKGIVFMAVLSTMMIPIQLTMIPNFVLIVGIGLKNNLLGVILPNAVTAFGIFLIRQSLITVPASLEEAAVIDGASSSRVLFQILMPMVKPAIAALGIFTFINMWSDFLWPLLVLESDNLLTVPLGVQKLQGTFSTDWRLIASGALLAVTPSLIFFIFNQRHFIEGGIASAVKG</sequence>
<feature type="transmembrane region" description="Helical" evidence="7">
    <location>
        <begin position="150"/>
        <end position="167"/>
    </location>
</feature>
<name>V5WFL0_9SPIO</name>
<accession>V5WFL0</accession>
<dbReference type="InterPro" id="IPR035906">
    <property type="entry name" value="MetI-like_sf"/>
</dbReference>
<evidence type="ECO:0000313" key="9">
    <source>
        <dbReference type="EMBL" id="AHC13961.1"/>
    </source>
</evidence>
<dbReference type="AlphaFoldDB" id="V5WFL0"/>
<keyword evidence="5 7" id="KW-1133">Transmembrane helix</keyword>
<dbReference type="RefSeq" id="WP_024266893.1">
    <property type="nucleotide sequence ID" value="NC_023035.1"/>
</dbReference>
<dbReference type="PROSITE" id="PS50928">
    <property type="entry name" value="ABC_TM1"/>
    <property type="match status" value="1"/>
</dbReference>
<dbReference type="EMBL" id="CP006939">
    <property type="protein sequence ID" value="AHC13961.1"/>
    <property type="molecule type" value="Genomic_DNA"/>
</dbReference>
<keyword evidence="3" id="KW-1003">Cell membrane</keyword>
<dbReference type="PANTHER" id="PTHR43744:SF3">
    <property type="entry name" value="LACTOSE TRANSPORT SYSTEM PERMEASE PROTEIN LACG"/>
    <property type="match status" value="1"/>
</dbReference>
<gene>
    <name evidence="9" type="ORF">L21SP2_0529</name>
</gene>
<dbReference type="KEGG" id="slr:L21SP2_0529"/>
<evidence type="ECO:0000256" key="7">
    <source>
        <dbReference type="RuleBase" id="RU363032"/>
    </source>
</evidence>
<proteinExistence type="inferred from homology"/>
<feature type="transmembrane region" description="Helical" evidence="7">
    <location>
        <begin position="86"/>
        <end position="105"/>
    </location>
</feature>
<feature type="domain" description="ABC transmembrane type-1" evidence="8">
    <location>
        <begin position="82"/>
        <end position="271"/>
    </location>
</feature>
<evidence type="ECO:0000256" key="6">
    <source>
        <dbReference type="ARBA" id="ARBA00023136"/>
    </source>
</evidence>
<dbReference type="Gene3D" id="1.10.3720.10">
    <property type="entry name" value="MetI-like"/>
    <property type="match status" value="1"/>
</dbReference>
<organism evidence="9 10">
    <name type="scientific">Salinispira pacifica</name>
    <dbReference type="NCBI Taxonomy" id="1307761"/>
    <lineage>
        <taxon>Bacteria</taxon>
        <taxon>Pseudomonadati</taxon>
        <taxon>Spirochaetota</taxon>
        <taxon>Spirochaetia</taxon>
        <taxon>Spirochaetales</taxon>
        <taxon>Spirochaetaceae</taxon>
        <taxon>Salinispira</taxon>
    </lineage>
</organism>
<dbReference type="Pfam" id="PF00528">
    <property type="entry name" value="BPD_transp_1"/>
    <property type="match status" value="1"/>
</dbReference>
<feature type="transmembrane region" description="Helical" evidence="7">
    <location>
        <begin position="250"/>
        <end position="270"/>
    </location>
</feature>
<dbReference type="eggNOG" id="COG0395">
    <property type="taxonomic scope" value="Bacteria"/>
</dbReference>
<evidence type="ECO:0000256" key="4">
    <source>
        <dbReference type="ARBA" id="ARBA00022692"/>
    </source>
</evidence>
<keyword evidence="6 7" id="KW-0472">Membrane</keyword>